<dbReference type="EMBL" id="JAHBMH010000073">
    <property type="protein sequence ID" value="KAK1932729.1"/>
    <property type="molecule type" value="Genomic_DNA"/>
</dbReference>
<sequence>MFPERPDPSVLLQAAQTTKVLEHAIGSNESSQADEINNVETAPKGTQETPEMHRCGQKATSDVDSKVLHERETESLNNDANESEKCTNWLDYVINGAVSREKRRKADSDGDEKSKRLDMAKGGLVKRSKNVCNTTTVGDGGREWRRRLLRRQEQEKLHK</sequence>
<feature type="region of interest" description="Disordered" evidence="1">
    <location>
        <begin position="97"/>
        <end position="143"/>
    </location>
</feature>
<keyword evidence="3" id="KW-1185">Reference proteome</keyword>
<feature type="compositionally biased region" description="Basic and acidic residues" evidence="1">
    <location>
        <begin position="61"/>
        <end position="74"/>
    </location>
</feature>
<dbReference type="AlphaFoldDB" id="A0AAD9G6K5"/>
<reference evidence="2" key="2">
    <citation type="submission" date="2021-05" db="EMBL/GenBank/DDBJ databases">
        <authorList>
            <person name="Pain A."/>
        </authorList>
    </citation>
    <scope>NUCLEOTIDE SEQUENCE</scope>
    <source>
        <strain evidence="2">1802A</strain>
    </source>
</reference>
<feature type="compositionally biased region" description="Polar residues" evidence="1">
    <location>
        <begin position="27"/>
        <end position="49"/>
    </location>
</feature>
<feature type="compositionally biased region" description="Basic and acidic residues" evidence="1">
    <location>
        <begin position="104"/>
        <end position="119"/>
    </location>
</feature>
<reference evidence="2" key="1">
    <citation type="journal article" date="2014" name="Nucleic Acids Res.">
        <title>The evolutionary dynamics of variant antigen genes in Babesia reveal a history of genomic innovation underlying host-parasite interaction.</title>
        <authorList>
            <person name="Jackson A.P."/>
            <person name="Otto T.D."/>
            <person name="Darby A."/>
            <person name="Ramaprasad A."/>
            <person name="Xia D."/>
            <person name="Echaide I.E."/>
            <person name="Farber M."/>
            <person name="Gahlot S."/>
            <person name="Gamble J."/>
            <person name="Gupta D."/>
            <person name="Gupta Y."/>
            <person name="Jackson L."/>
            <person name="Malandrin L."/>
            <person name="Malas T.B."/>
            <person name="Moussa E."/>
            <person name="Nair M."/>
            <person name="Reid A.J."/>
            <person name="Sanders M."/>
            <person name="Sharma J."/>
            <person name="Tracey A."/>
            <person name="Quail M.A."/>
            <person name="Weir W."/>
            <person name="Wastling J.M."/>
            <person name="Hall N."/>
            <person name="Willadsen P."/>
            <person name="Lingelbach K."/>
            <person name="Shiels B."/>
            <person name="Tait A."/>
            <person name="Berriman M."/>
            <person name="Allred D.R."/>
            <person name="Pain A."/>
        </authorList>
    </citation>
    <scope>NUCLEOTIDE SEQUENCE</scope>
    <source>
        <strain evidence="2">1802A</strain>
    </source>
</reference>
<gene>
    <name evidence="2" type="ORF">X943_000543</name>
</gene>
<comment type="caution">
    <text evidence="2">The sequence shown here is derived from an EMBL/GenBank/DDBJ whole genome shotgun (WGS) entry which is preliminary data.</text>
</comment>
<evidence type="ECO:0000256" key="1">
    <source>
        <dbReference type="SAM" id="MobiDB-lite"/>
    </source>
</evidence>
<evidence type="ECO:0000313" key="2">
    <source>
        <dbReference type="EMBL" id="KAK1932729.1"/>
    </source>
</evidence>
<evidence type="ECO:0000313" key="3">
    <source>
        <dbReference type="Proteomes" id="UP001195914"/>
    </source>
</evidence>
<organism evidence="2 3">
    <name type="scientific">Babesia divergens</name>
    <dbReference type="NCBI Taxonomy" id="32595"/>
    <lineage>
        <taxon>Eukaryota</taxon>
        <taxon>Sar</taxon>
        <taxon>Alveolata</taxon>
        <taxon>Apicomplexa</taxon>
        <taxon>Aconoidasida</taxon>
        <taxon>Piroplasmida</taxon>
        <taxon>Babesiidae</taxon>
        <taxon>Babesia</taxon>
    </lineage>
</organism>
<accession>A0AAD9G6K5</accession>
<proteinExistence type="predicted"/>
<protein>
    <submittedName>
        <fullName evidence="2">Uncharacterized protein</fullName>
    </submittedName>
</protein>
<dbReference type="Proteomes" id="UP001195914">
    <property type="component" value="Unassembled WGS sequence"/>
</dbReference>
<feature type="region of interest" description="Disordered" evidence="1">
    <location>
        <begin position="25"/>
        <end position="82"/>
    </location>
</feature>
<name>A0AAD9G6K5_BABDI</name>